<evidence type="ECO:0000259" key="1">
    <source>
        <dbReference type="PROSITE" id="PS51704"/>
    </source>
</evidence>
<dbReference type="InterPro" id="IPR017946">
    <property type="entry name" value="PLC-like_Pdiesterase_TIM-brl"/>
</dbReference>
<dbReference type="Proteomes" id="UP000095228">
    <property type="component" value="Chromosome"/>
</dbReference>
<sequence length="229" mass="24615">MAPPLIFAHRGASAELPENTLAAFRRAIALEADGIELDVQVTRDGVPVVFHDTSLRRLTGTPGHPARKTWAELRRLTIHGREPIPRLADVLRLTRGLVVVQIELKSGPVAPVIRAIRSARAEQWVILASFHARLVAEARTLAPAIPRMLISEGRSAPATLVRHLAACGAGGLSVSHRAIRSAAWVGHFHARGYAVWSWTVNDPALAARLAGWGVDALLGDDPALLKSAV</sequence>
<accession>A0A1D8ASY6</accession>
<dbReference type="SUPFAM" id="SSF51695">
    <property type="entry name" value="PLC-like phosphodiesterases"/>
    <property type="match status" value="1"/>
</dbReference>
<dbReference type="OrthoDB" id="384721at2"/>
<gene>
    <name evidence="2" type="primary">ugpQ</name>
    <name evidence="2" type="ORF">Verru16b_01066</name>
</gene>
<dbReference type="PANTHER" id="PTHR46211">
    <property type="entry name" value="GLYCEROPHOSPHORYL DIESTER PHOSPHODIESTERASE"/>
    <property type="match status" value="1"/>
</dbReference>
<dbReference type="InterPro" id="IPR030395">
    <property type="entry name" value="GP_PDE_dom"/>
</dbReference>
<dbReference type="GO" id="GO:0008889">
    <property type="term" value="F:glycerophosphodiester phosphodiesterase activity"/>
    <property type="evidence" value="ECO:0007669"/>
    <property type="project" value="UniProtKB-EC"/>
</dbReference>
<dbReference type="EC" id="3.1.4.46" evidence="2"/>
<dbReference type="EMBL" id="CP016094">
    <property type="protein sequence ID" value="AOS44005.1"/>
    <property type="molecule type" value="Genomic_DNA"/>
</dbReference>
<dbReference type="AlphaFoldDB" id="A0A1D8ASY6"/>
<proteinExistence type="predicted"/>
<keyword evidence="3" id="KW-1185">Reference proteome</keyword>
<dbReference type="Gene3D" id="3.20.20.190">
    <property type="entry name" value="Phosphatidylinositol (PI) phosphodiesterase"/>
    <property type="match status" value="1"/>
</dbReference>
<feature type="domain" description="GP-PDE" evidence="1">
    <location>
        <begin position="4"/>
        <end position="229"/>
    </location>
</feature>
<evidence type="ECO:0000313" key="3">
    <source>
        <dbReference type="Proteomes" id="UP000095228"/>
    </source>
</evidence>
<organism evidence="2 3">
    <name type="scientific">Lacunisphaera limnophila</name>
    <dbReference type="NCBI Taxonomy" id="1838286"/>
    <lineage>
        <taxon>Bacteria</taxon>
        <taxon>Pseudomonadati</taxon>
        <taxon>Verrucomicrobiota</taxon>
        <taxon>Opitutia</taxon>
        <taxon>Opitutales</taxon>
        <taxon>Opitutaceae</taxon>
        <taxon>Lacunisphaera</taxon>
    </lineage>
</organism>
<dbReference type="RefSeq" id="WP_069961306.1">
    <property type="nucleotide sequence ID" value="NZ_CP016094.1"/>
</dbReference>
<evidence type="ECO:0000313" key="2">
    <source>
        <dbReference type="EMBL" id="AOS44005.1"/>
    </source>
</evidence>
<keyword evidence="2" id="KW-0378">Hydrolase</keyword>
<protein>
    <submittedName>
        <fullName evidence="2">Glycerophosphoryl diester phosphodiesterase</fullName>
        <ecNumber evidence="2">3.1.4.46</ecNumber>
    </submittedName>
</protein>
<dbReference type="PATRIC" id="fig|1838286.3.peg.1069"/>
<dbReference type="CDD" id="cd08556">
    <property type="entry name" value="GDPD"/>
    <property type="match status" value="1"/>
</dbReference>
<dbReference type="KEGG" id="obg:Verru16b_01066"/>
<dbReference type="GO" id="GO:0006629">
    <property type="term" value="P:lipid metabolic process"/>
    <property type="evidence" value="ECO:0007669"/>
    <property type="project" value="InterPro"/>
</dbReference>
<name>A0A1D8ASY6_9BACT</name>
<dbReference type="STRING" id="1838286.Verru16b_01066"/>
<reference evidence="2 3" key="1">
    <citation type="submission" date="2016-06" db="EMBL/GenBank/DDBJ databases">
        <title>Three novel species with peptidoglycan cell walls form the new genus Lacunisphaera gen. nov. in the family Opitutaceae of the verrucomicrobial subdivision 4.</title>
        <authorList>
            <person name="Rast P."/>
            <person name="Gloeckner I."/>
            <person name="Jogler M."/>
            <person name="Boedeker C."/>
            <person name="Jeske O."/>
            <person name="Wiegand S."/>
            <person name="Reinhardt R."/>
            <person name="Schumann P."/>
            <person name="Rohde M."/>
            <person name="Spring S."/>
            <person name="Gloeckner F.O."/>
            <person name="Jogler C."/>
        </authorList>
    </citation>
    <scope>NUCLEOTIDE SEQUENCE [LARGE SCALE GENOMIC DNA]</scope>
    <source>
        <strain evidence="2 3">IG16b</strain>
    </source>
</reference>
<dbReference type="PANTHER" id="PTHR46211:SF14">
    <property type="entry name" value="GLYCEROPHOSPHODIESTER PHOSPHODIESTERASE"/>
    <property type="match status" value="1"/>
</dbReference>
<dbReference type="PROSITE" id="PS51704">
    <property type="entry name" value="GP_PDE"/>
    <property type="match status" value="1"/>
</dbReference>
<dbReference type="Pfam" id="PF03009">
    <property type="entry name" value="GDPD"/>
    <property type="match status" value="1"/>
</dbReference>